<dbReference type="InterPro" id="IPR021341">
    <property type="entry name" value="DUF2958"/>
</dbReference>
<keyword evidence="2" id="KW-1185">Reference proteome</keyword>
<name>A0A6G4WNT9_9HYPH</name>
<evidence type="ECO:0000313" key="2">
    <source>
        <dbReference type="Proteomes" id="UP001642900"/>
    </source>
</evidence>
<evidence type="ECO:0000313" key="1">
    <source>
        <dbReference type="EMBL" id="NGO55770.1"/>
    </source>
</evidence>
<gene>
    <name evidence="1" type="ORF">G6N73_32960</name>
</gene>
<organism evidence="1 2">
    <name type="scientific">Allomesorhizobium camelthorni</name>
    <dbReference type="NCBI Taxonomy" id="475069"/>
    <lineage>
        <taxon>Bacteria</taxon>
        <taxon>Pseudomonadati</taxon>
        <taxon>Pseudomonadota</taxon>
        <taxon>Alphaproteobacteria</taxon>
        <taxon>Hyphomicrobiales</taxon>
        <taxon>Phyllobacteriaceae</taxon>
        <taxon>Allomesorhizobium</taxon>
    </lineage>
</organism>
<sequence length="84" mass="9015">MAWDAPELGYVALSDLDSLRGPFGSLVDYDMTFAASKPLSAHADDARRRGFISAQSKGAGLGLTPGPFSRLPLHLTAHKLRSFL</sequence>
<dbReference type="EMBL" id="JAAKZF010000130">
    <property type="protein sequence ID" value="NGO55770.1"/>
    <property type="molecule type" value="Genomic_DNA"/>
</dbReference>
<dbReference type="AlphaFoldDB" id="A0A6G4WNT9"/>
<accession>A0A6G4WNT9</accession>
<dbReference type="RefSeq" id="WP_165034116.1">
    <property type="nucleotide sequence ID" value="NZ_JAAKZF010000130.1"/>
</dbReference>
<comment type="caution">
    <text evidence="1">The sequence shown here is derived from an EMBL/GenBank/DDBJ whole genome shotgun (WGS) entry which is preliminary data.</text>
</comment>
<protein>
    <submittedName>
        <fullName evidence="1">DUF2958 domain-containing protein</fullName>
    </submittedName>
</protein>
<dbReference type="Proteomes" id="UP001642900">
    <property type="component" value="Unassembled WGS sequence"/>
</dbReference>
<proteinExistence type="predicted"/>
<reference evidence="1 2" key="1">
    <citation type="submission" date="2020-02" db="EMBL/GenBank/DDBJ databases">
        <title>Genome sequence of strain CCNWXJ40-4.</title>
        <authorList>
            <person name="Gao J."/>
            <person name="Sun J."/>
        </authorList>
    </citation>
    <scope>NUCLEOTIDE SEQUENCE [LARGE SCALE GENOMIC DNA]</scope>
    <source>
        <strain evidence="1 2">CCNWXJ 40-4</strain>
    </source>
</reference>
<dbReference type="Pfam" id="PF11171">
    <property type="entry name" value="DUF2958"/>
    <property type="match status" value="1"/>
</dbReference>